<dbReference type="GO" id="GO:0008168">
    <property type="term" value="F:methyltransferase activity"/>
    <property type="evidence" value="ECO:0007669"/>
    <property type="project" value="UniProtKB-UniRule"/>
</dbReference>
<dbReference type="PANTHER" id="PTHR11103">
    <property type="entry name" value="SLR1189 PROTEIN"/>
    <property type="match status" value="1"/>
</dbReference>
<dbReference type="Proteomes" id="UP000003494">
    <property type="component" value="Unassembled WGS sequence"/>
</dbReference>
<dbReference type="InterPro" id="IPR003726">
    <property type="entry name" value="HCY_dom"/>
</dbReference>
<dbReference type="GO" id="GO:0006555">
    <property type="term" value="P:methionine metabolic process"/>
    <property type="evidence" value="ECO:0007669"/>
    <property type="project" value="InterPro"/>
</dbReference>
<evidence type="ECO:0000256" key="3">
    <source>
        <dbReference type="ARBA" id="ARBA00022603"/>
    </source>
</evidence>
<dbReference type="EMBL" id="ACIP02000007">
    <property type="protein sequence ID" value="EEP27366.1"/>
    <property type="molecule type" value="Genomic_DNA"/>
</dbReference>
<evidence type="ECO:0000313" key="12">
    <source>
        <dbReference type="Proteomes" id="UP000003494"/>
    </source>
</evidence>
<keyword evidence="7" id="KW-0560">Oxidoreductase</keyword>
<dbReference type="PROSITE" id="PS50970">
    <property type="entry name" value="HCY"/>
    <property type="match status" value="1"/>
</dbReference>
<proteinExistence type="predicted"/>
<evidence type="ECO:0000256" key="9">
    <source>
        <dbReference type="SAM" id="MobiDB-lite"/>
    </source>
</evidence>
<sequence>MQIREYLKEHTLLFDGAFGTYYTKQFRPEKEESFFPEYVNVSRPDRVKAIHRKYLSAGAHAIKTNTFGAYPGILMKDAGETKKLITAGFSLAEEALLNHLSKDVKNRPETTGEFARRAGQERSAEASGEEDYFIFADLGPAPGEEEKERILAYQMAIDSFLETGARYFLFETLPEEKTVLEAIRYLKDQCPGAYTISSFAVMPDGFSSEGCNYRDMLAAAAGESAVDAVGLNCMSSVWHMDHLIRQIPDPGKPLLLMPNAGYPVVRGYRTVFEGNADYFARILARDAGQGVAMVGGCCGTTPDHIRLLADRLRENPVRHQGGQGPVFKEPDPALGQDHGKRSDQHLYAATGSDGNSSDKGSRDSGLSDRGLSVSKDQDAFYQKLMSGRKVVAVELDSPRGCDITRFMEAAENLKEAGADIITIADNPIAKARMDSSIVAGIIRRQVGLDALPHMTCRDRNLNATKSLLLGNYAQGIRNVLVITGDPIPSARRDEVKVVYQFNSRKLMAYMKALGQEEGTFPSPMHIFGALNVNARNFEIELDRAREKVQAGAVGFLTQPALTTEAIANICRASETLRAENSRIRLLGGIIPVISERNGRFMQSEISGIDVPDALIERYVGKDRADCEEIAVDSSLELAKTMEDAVDGYYLVTPFMRDYLIRRIMERLPGR</sequence>
<dbReference type="SUPFAM" id="SSF51730">
    <property type="entry name" value="FAD-linked oxidoreductase"/>
    <property type="match status" value="1"/>
</dbReference>
<dbReference type="GO" id="GO:0032259">
    <property type="term" value="P:methylation"/>
    <property type="evidence" value="ECO:0007669"/>
    <property type="project" value="UniProtKB-KW"/>
</dbReference>
<protein>
    <submittedName>
        <fullName evidence="11">Homocysteine S-methyltransferase</fullName>
    </submittedName>
</protein>
<comment type="cofactor">
    <cofactor evidence="1">
        <name>FAD</name>
        <dbReference type="ChEBI" id="CHEBI:57692"/>
    </cofactor>
</comment>
<evidence type="ECO:0000313" key="11">
    <source>
        <dbReference type="EMBL" id="EEP27366.1"/>
    </source>
</evidence>
<dbReference type="SUPFAM" id="SSF82282">
    <property type="entry name" value="Homocysteine S-methyltransferase"/>
    <property type="match status" value="1"/>
</dbReference>
<dbReference type="AlphaFoldDB" id="C4GEB4"/>
<keyword evidence="12" id="KW-1185">Reference proteome</keyword>
<keyword evidence="8" id="KW-0862">Zinc</keyword>
<evidence type="ECO:0000256" key="6">
    <source>
        <dbReference type="ARBA" id="ARBA00022827"/>
    </source>
</evidence>
<dbReference type="eggNOG" id="COG0685">
    <property type="taxonomic scope" value="Bacteria"/>
</dbReference>
<evidence type="ECO:0000256" key="2">
    <source>
        <dbReference type="ARBA" id="ARBA00004777"/>
    </source>
</evidence>
<evidence type="ECO:0000256" key="4">
    <source>
        <dbReference type="ARBA" id="ARBA00022630"/>
    </source>
</evidence>
<gene>
    <name evidence="11" type="ORF">GCWU000342_02060</name>
</gene>
<dbReference type="Pfam" id="PF02219">
    <property type="entry name" value="MTHFR"/>
    <property type="match status" value="1"/>
</dbReference>
<dbReference type="CDD" id="cd00537">
    <property type="entry name" value="MTHFR"/>
    <property type="match status" value="1"/>
</dbReference>
<dbReference type="STRING" id="626523.GCWU000342_02060"/>
<organism evidence="11 12">
    <name type="scientific">Shuttleworthella satelles DSM 14600</name>
    <dbReference type="NCBI Taxonomy" id="626523"/>
    <lineage>
        <taxon>Bacteria</taxon>
        <taxon>Bacillati</taxon>
        <taxon>Bacillota</taxon>
        <taxon>Clostridia</taxon>
        <taxon>Lachnospirales</taxon>
        <taxon>Lachnospiraceae</taxon>
        <taxon>Shuttleworthella</taxon>
    </lineage>
</organism>
<feature type="binding site" evidence="8">
    <location>
        <position position="298"/>
    </location>
    <ligand>
        <name>Zn(2+)</name>
        <dbReference type="ChEBI" id="CHEBI:29105"/>
    </ligand>
</feature>
<dbReference type="Gene3D" id="3.20.20.220">
    <property type="match status" value="1"/>
</dbReference>
<keyword evidence="4" id="KW-0285">Flavoprotein</keyword>
<feature type="region of interest" description="Disordered" evidence="9">
    <location>
        <begin position="316"/>
        <end position="371"/>
    </location>
</feature>
<keyword evidence="6" id="KW-0274">FAD</keyword>
<dbReference type="RefSeq" id="WP_006907037.1">
    <property type="nucleotide sequence ID" value="NZ_GG665867.1"/>
</dbReference>
<keyword evidence="3 8" id="KW-0489">Methyltransferase</keyword>
<dbReference type="PANTHER" id="PTHR11103:SF18">
    <property type="entry name" value="SLR1189 PROTEIN"/>
    <property type="match status" value="1"/>
</dbReference>
<reference evidence="11" key="1">
    <citation type="submission" date="2009-04" db="EMBL/GenBank/DDBJ databases">
        <authorList>
            <person name="Weinstock G."/>
            <person name="Sodergren E."/>
            <person name="Clifton S."/>
            <person name="Fulton L."/>
            <person name="Fulton B."/>
            <person name="Courtney L."/>
            <person name="Fronick C."/>
            <person name="Harrison M."/>
            <person name="Strong C."/>
            <person name="Farmer C."/>
            <person name="Delahaunty K."/>
            <person name="Markovic C."/>
            <person name="Hall O."/>
            <person name="Minx P."/>
            <person name="Tomlinson C."/>
            <person name="Mitreva M."/>
            <person name="Nelson J."/>
            <person name="Hou S."/>
            <person name="Wollam A."/>
            <person name="Pepin K.H."/>
            <person name="Johnson M."/>
            <person name="Bhonagiri V."/>
            <person name="Nash W.E."/>
            <person name="Warren W."/>
            <person name="Chinwalla A."/>
            <person name="Mardis E.R."/>
            <person name="Wilson R.K."/>
        </authorList>
    </citation>
    <scope>NUCLEOTIDE SEQUENCE [LARGE SCALE GENOMIC DNA]</scope>
    <source>
        <strain evidence="11">DSM 14600</strain>
    </source>
</reference>
<accession>C4GEB4</accession>
<evidence type="ECO:0000259" key="10">
    <source>
        <dbReference type="PROSITE" id="PS50970"/>
    </source>
</evidence>
<dbReference type="GO" id="GO:0035999">
    <property type="term" value="P:tetrahydrofolate interconversion"/>
    <property type="evidence" value="ECO:0007669"/>
    <property type="project" value="UniProtKB-UniPathway"/>
</dbReference>
<dbReference type="eggNOG" id="COG0646">
    <property type="taxonomic scope" value="Bacteria"/>
</dbReference>
<dbReference type="Gene3D" id="3.20.20.330">
    <property type="entry name" value="Homocysteine-binding-like domain"/>
    <property type="match status" value="1"/>
</dbReference>
<feature type="binding site" evidence="8">
    <location>
        <position position="297"/>
    </location>
    <ligand>
        <name>Zn(2+)</name>
        <dbReference type="ChEBI" id="CHEBI:29105"/>
    </ligand>
</feature>
<dbReference type="GO" id="GO:0046872">
    <property type="term" value="F:metal ion binding"/>
    <property type="evidence" value="ECO:0007669"/>
    <property type="project" value="UniProtKB-KW"/>
</dbReference>
<keyword evidence="8" id="KW-0479">Metal-binding</keyword>
<evidence type="ECO:0000256" key="7">
    <source>
        <dbReference type="ARBA" id="ARBA00023002"/>
    </source>
</evidence>
<comment type="caution">
    <text evidence="11">The sequence shown here is derived from an EMBL/GenBank/DDBJ whole genome shotgun (WGS) entry which is preliminary data.</text>
</comment>
<dbReference type="Pfam" id="PF02574">
    <property type="entry name" value="S-methyl_trans"/>
    <property type="match status" value="1"/>
</dbReference>
<evidence type="ECO:0000256" key="8">
    <source>
        <dbReference type="PROSITE-ProRule" id="PRU00333"/>
    </source>
</evidence>
<comment type="cofactor">
    <cofactor evidence="8">
        <name>Zn(2+)</name>
        <dbReference type="ChEBI" id="CHEBI:29105"/>
    </cofactor>
</comment>
<comment type="pathway">
    <text evidence="2">One-carbon metabolism; tetrahydrofolate interconversion.</text>
</comment>
<evidence type="ECO:0000256" key="5">
    <source>
        <dbReference type="ARBA" id="ARBA00022679"/>
    </source>
</evidence>
<dbReference type="HOGENOM" id="CLU_453272_0_0_9"/>
<dbReference type="InterPro" id="IPR036589">
    <property type="entry name" value="HCY_dom_sf"/>
</dbReference>
<feature type="binding site" evidence="8">
    <location>
        <position position="233"/>
    </location>
    <ligand>
        <name>Zn(2+)</name>
        <dbReference type="ChEBI" id="CHEBI:29105"/>
    </ligand>
</feature>
<dbReference type="InterPro" id="IPR003171">
    <property type="entry name" value="Mehydrof_redctse-like"/>
</dbReference>
<evidence type="ECO:0000256" key="1">
    <source>
        <dbReference type="ARBA" id="ARBA00001974"/>
    </source>
</evidence>
<feature type="domain" description="Hcy-binding" evidence="10">
    <location>
        <begin position="1"/>
        <end position="312"/>
    </location>
</feature>
<dbReference type="GO" id="GO:0004489">
    <property type="term" value="F:methylenetetrahydrofolate reductase [NAD(P)H] activity"/>
    <property type="evidence" value="ECO:0007669"/>
    <property type="project" value="InterPro"/>
</dbReference>
<dbReference type="InterPro" id="IPR029041">
    <property type="entry name" value="FAD-linked_oxidoreductase-like"/>
</dbReference>
<name>C4GEB4_9FIRM</name>
<keyword evidence="5 8" id="KW-0808">Transferase</keyword>
<dbReference type="UniPathway" id="UPA00193"/>